<evidence type="ECO:0000313" key="2">
    <source>
        <dbReference type="EMBL" id="KAB7782418.1"/>
    </source>
</evidence>
<evidence type="ECO:0000256" key="1">
    <source>
        <dbReference type="SAM" id="Phobius"/>
    </source>
</evidence>
<keyword evidence="1" id="KW-0812">Transmembrane</keyword>
<keyword evidence="1" id="KW-0472">Membrane</keyword>
<gene>
    <name evidence="2" type="ORF">F8B43_5173</name>
</gene>
<dbReference type="Proteomes" id="UP000469949">
    <property type="component" value="Unassembled WGS sequence"/>
</dbReference>
<protein>
    <submittedName>
        <fullName evidence="2">Uncharacterized protein</fullName>
    </submittedName>
</protein>
<feature type="transmembrane region" description="Helical" evidence="1">
    <location>
        <begin position="6"/>
        <end position="23"/>
    </location>
</feature>
<name>A0A833J0N9_9HYPH</name>
<dbReference type="EMBL" id="WEKV01000020">
    <property type="protein sequence ID" value="KAB7782418.1"/>
    <property type="molecule type" value="Genomic_DNA"/>
</dbReference>
<accession>A0A833J0N9</accession>
<proteinExistence type="predicted"/>
<organism evidence="2 3">
    <name type="scientific">Methylorubrum populi</name>
    <dbReference type="NCBI Taxonomy" id="223967"/>
    <lineage>
        <taxon>Bacteria</taxon>
        <taxon>Pseudomonadati</taxon>
        <taxon>Pseudomonadota</taxon>
        <taxon>Alphaproteobacteria</taxon>
        <taxon>Hyphomicrobiales</taxon>
        <taxon>Methylobacteriaceae</taxon>
        <taxon>Methylorubrum</taxon>
    </lineage>
</organism>
<evidence type="ECO:0000313" key="3">
    <source>
        <dbReference type="Proteomes" id="UP000469949"/>
    </source>
</evidence>
<comment type="caution">
    <text evidence="2">The sequence shown here is derived from an EMBL/GenBank/DDBJ whole genome shotgun (WGS) entry which is preliminary data.</text>
</comment>
<dbReference type="AlphaFoldDB" id="A0A833J0N9"/>
<keyword evidence="1" id="KW-1133">Transmembrane helix</keyword>
<sequence length="30" mass="3164">MAFLANLAPFAGILVVGALFAVGHHRWGRA</sequence>
<reference evidence="2 3" key="1">
    <citation type="submission" date="2019-10" db="EMBL/GenBank/DDBJ databases">
        <title>Draft Genome Sequence of the Caffeine Degrading Methylotroph Methylorubrum populi PINKEL.</title>
        <authorList>
            <person name="Dawson S.C."/>
            <person name="Zhang X."/>
            <person name="Wright M.E."/>
            <person name="Sharma G."/>
            <person name="Langner J.T."/>
            <person name="Ditty J.L."/>
            <person name="Subuyuj G.A."/>
        </authorList>
    </citation>
    <scope>NUCLEOTIDE SEQUENCE [LARGE SCALE GENOMIC DNA]</scope>
    <source>
        <strain evidence="2 3">Pinkel</strain>
    </source>
</reference>